<evidence type="ECO:0000259" key="7">
    <source>
        <dbReference type="Pfam" id="PF02055"/>
    </source>
</evidence>
<keyword evidence="5 6" id="KW-0378">Hydrolase</keyword>
<evidence type="ECO:0000313" key="9">
    <source>
        <dbReference type="EMBL" id="KRT82705.1"/>
    </source>
</evidence>
<comment type="caution">
    <text evidence="9">The sequence shown here is derived from an EMBL/GenBank/DDBJ whole genome shotgun (WGS) entry which is preliminary data.</text>
</comment>
<sequence>DFSLEGYSYDDGEPDPELKRFALNRADFEYKIPYVKAAQNLSNGKIEFFASAWTAPKWMKTNGNYHGGTLKPEFYQAWAEYYVKFFDEYKKRGITFWGVTTGNEPSLAKFPLVNFQQLSSIGWTSRTLATWVAVALGPILRKSGYGNLNILALDDQRFYLPWFMDFVFKNPIARDYINGTAVHWYWDNLFPASLLTKLHNRHPDKFIIATEACKGFFLSRGVRLGSWSRGEDYAQDIIEDLRNWVTGWIDWNMALNVTGGPTYLNNIVDSPIVVNASADEFYKQPMFYAIGHFSKFIPKTSVRVDSSESSKVWSVAFRRPDKGISVVILNRGKIDQNITIADDGKG</sequence>
<evidence type="ECO:0000256" key="5">
    <source>
        <dbReference type="ARBA" id="ARBA00022801"/>
    </source>
</evidence>
<dbReference type="PRINTS" id="PR00843">
    <property type="entry name" value="GLHYDRLASE30"/>
</dbReference>
<dbReference type="Pfam" id="PF17189">
    <property type="entry name" value="Glyco_hydro_30C"/>
    <property type="match status" value="1"/>
</dbReference>
<accession>A0A0T6B615</accession>
<evidence type="ECO:0000256" key="6">
    <source>
        <dbReference type="RuleBase" id="RU361188"/>
    </source>
</evidence>
<keyword evidence="6" id="KW-0443">Lipid metabolism</keyword>
<dbReference type="AlphaFoldDB" id="A0A0T6B615"/>
<reference evidence="9 10" key="1">
    <citation type="submission" date="2015-09" db="EMBL/GenBank/DDBJ databases">
        <title>Draft genome of the scarab beetle Oryctes borbonicus.</title>
        <authorList>
            <person name="Meyer J.M."/>
            <person name="Markov G.V."/>
            <person name="Baskaran P."/>
            <person name="Herrmann M."/>
            <person name="Sommer R.J."/>
            <person name="Roedelsperger C."/>
        </authorList>
    </citation>
    <scope>NUCLEOTIDE SEQUENCE [LARGE SCALE GENOMIC DNA]</scope>
    <source>
        <strain evidence="9">OB123</strain>
        <tissue evidence="9">Whole animal</tissue>
    </source>
</reference>
<dbReference type="GO" id="GO:0004348">
    <property type="term" value="F:glucosylceramidase activity"/>
    <property type="evidence" value="ECO:0007669"/>
    <property type="project" value="UniProtKB-EC"/>
</dbReference>
<protein>
    <recommendedName>
        <fullName evidence="3 6">Glucosylceramidase</fullName>
        <ecNumber evidence="3 6">3.2.1.45</ecNumber>
    </recommendedName>
</protein>
<dbReference type="InterPro" id="IPR017853">
    <property type="entry name" value="GH"/>
</dbReference>
<feature type="domain" description="Glycosyl hydrolase family 30 TIM-barrel" evidence="7">
    <location>
        <begin position="1"/>
        <end position="297"/>
    </location>
</feature>
<dbReference type="PANTHER" id="PTHR11069:SF23">
    <property type="entry name" value="LYSOSOMAL ACID GLUCOSYLCERAMIDASE"/>
    <property type="match status" value="1"/>
</dbReference>
<evidence type="ECO:0000313" key="10">
    <source>
        <dbReference type="Proteomes" id="UP000051574"/>
    </source>
</evidence>
<keyword evidence="6" id="KW-0326">Glycosidase</keyword>
<organism evidence="9 10">
    <name type="scientific">Oryctes borbonicus</name>
    <dbReference type="NCBI Taxonomy" id="1629725"/>
    <lineage>
        <taxon>Eukaryota</taxon>
        <taxon>Metazoa</taxon>
        <taxon>Ecdysozoa</taxon>
        <taxon>Arthropoda</taxon>
        <taxon>Hexapoda</taxon>
        <taxon>Insecta</taxon>
        <taxon>Pterygota</taxon>
        <taxon>Neoptera</taxon>
        <taxon>Endopterygota</taxon>
        <taxon>Coleoptera</taxon>
        <taxon>Polyphaga</taxon>
        <taxon>Scarabaeiformia</taxon>
        <taxon>Scarabaeidae</taxon>
        <taxon>Dynastinae</taxon>
        <taxon>Oryctes</taxon>
    </lineage>
</organism>
<name>A0A0T6B615_9SCAR</name>
<dbReference type="GO" id="GO:0006680">
    <property type="term" value="P:glucosylceramide catabolic process"/>
    <property type="evidence" value="ECO:0007669"/>
    <property type="project" value="TreeGrafter"/>
</dbReference>
<dbReference type="Proteomes" id="UP000051574">
    <property type="component" value="Unassembled WGS sequence"/>
</dbReference>
<evidence type="ECO:0000256" key="1">
    <source>
        <dbReference type="ARBA" id="ARBA00001013"/>
    </source>
</evidence>
<feature type="domain" description="Glycosyl hydrolase family 30 beta sandwich" evidence="8">
    <location>
        <begin position="301"/>
        <end position="345"/>
    </location>
</feature>
<keyword evidence="6" id="KW-0746">Sphingolipid metabolism</keyword>
<dbReference type="OrthoDB" id="2160638at2759"/>
<dbReference type="SUPFAM" id="SSF51445">
    <property type="entry name" value="(Trans)glycosidases"/>
    <property type="match status" value="1"/>
</dbReference>
<comment type="catalytic activity">
    <reaction evidence="1">
        <text>a beta-D-glucosyl-(1&lt;-&gt;1')-N-acylsphing-4-enine + H2O = an N-acylsphing-4-enine + D-glucose</text>
        <dbReference type="Rhea" id="RHEA:13269"/>
        <dbReference type="ChEBI" id="CHEBI:4167"/>
        <dbReference type="ChEBI" id="CHEBI:15377"/>
        <dbReference type="ChEBI" id="CHEBI:22801"/>
        <dbReference type="ChEBI" id="CHEBI:52639"/>
        <dbReference type="EC" id="3.2.1.45"/>
    </reaction>
    <physiologicalReaction direction="left-to-right" evidence="1">
        <dbReference type="Rhea" id="RHEA:13270"/>
    </physiologicalReaction>
</comment>
<comment type="similarity">
    <text evidence="2 6">Belongs to the glycosyl hydrolase 30 family.</text>
</comment>
<dbReference type="Pfam" id="PF02055">
    <property type="entry name" value="Glyco_hydro_30"/>
    <property type="match status" value="1"/>
</dbReference>
<evidence type="ECO:0000256" key="2">
    <source>
        <dbReference type="ARBA" id="ARBA00005382"/>
    </source>
</evidence>
<keyword evidence="4" id="KW-0732">Signal</keyword>
<proteinExistence type="inferred from homology"/>
<feature type="non-terminal residue" evidence="9">
    <location>
        <position position="346"/>
    </location>
</feature>
<dbReference type="EC" id="3.2.1.45" evidence="3 6"/>
<feature type="non-terminal residue" evidence="9">
    <location>
        <position position="1"/>
    </location>
</feature>
<keyword evidence="10" id="KW-1185">Reference proteome</keyword>
<dbReference type="InterPro" id="IPR001139">
    <property type="entry name" value="Glyco_hydro_30"/>
</dbReference>
<dbReference type="InterPro" id="IPR033452">
    <property type="entry name" value="GH30_C"/>
</dbReference>
<evidence type="ECO:0000256" key="3">
    <source>
        <dbReference type="ARBA" id="ARBA00012658"/>
    </source>
</evidence>
<gene>
    <name evidence="9" type="ORF">AMK59_3500</name>
</gene>
<dbReference type="Gene3D" id="3.20.20.80">
    <property type="entry name" value="Glycosidases"/>
    <property type="match status" value="1"/>
</dbReference>
<dbReference type="GO" id="GO:0016020">
    <property type="term" value="C:membrane"/>
    <property type="evidence" value="ECO:0007669"/>
    <property type="project" value="GOC"/>
</dbReference>
<evidence type="ECO:0000259" key="8">
    <source>
        <dbReference type="Pfam" id="PF17189"/>
    </source>
</evidence>
<dbReference type="EMBL" id="LJIG01009625">
    <property type="protein sequence ID" value="KRT82705.1"/>
    <property type="molecule type" value="Genomic_DNA"/>
</dbReference>
<dbReference type="InterPro" id="IPR033453">
    <property type="entry name" value="Glyco_hydro_30_TIM-barrel"/>
</dbReference>
<dbReference type="PANTHER" id="PTHR11069">
    <property type="entry name" value="GLUCOSYLCERAMIDASE"/>
    <property type="match status" value="1"/>
</dbReference>
<evidence type="ECO:0000256" key="4">
    <source>
        <dbReference type="ARBA" id="ARBA00022729"/>
    </source>
</evidence>